<reference evidence="2" key="1">
    <citation type="journal article" date="2023" name="Mol. Plant Microbe Interact.">
        <title>Elucidating the Obligate Nature and Biological Capacity of an Invasive Fungal Corn Pathogen.</title>
        <authorList>
            <person name="MacCready J.S."/>
            <person name="Roggenkamp E.M."/>
            <person name="Gdanetz K."/>
            <person name="Chilvers M.I."/>
        </authorList>
    </citation>
    <scope>NUCLEOTIDE SEQUENCE</scope>
    <source>
        <strain evidence="2">PM02</strain>
    </source>
</reference>
<evidence type="ECO:0000313" key="2">
    <source>
        <dbReference type="EMBL" id="KAK2066551.1"/>
    </source>
</evidence>
<dbReference type="Proteomes" id="UP001217918">
    <property type="component" value="Unassembled WGS sequence"/>
</dbReference>
<evidence type="ECO:0000313" key="3">
    <source>
        <dbReference type="Proteomes" id="UP001217918"/>
    </source>
</evidence>
<accession>A0AAD9HW40</accession>
<keyword evidence="3" id="KW-1185">Reference proteome</keyword>
<keyword evidence="1" id="KW-0175">Coiled coil</keyword>
<proteinExistence type="predicted"/>
<evidence type="ECO:0000256" key="1">
    <source>
        <dbReference type="SAM" id="Coils"/>
    </source>
</evidence>
<protein>
    <submittedName>
        <fullName evidence="2">Uncharacterized protein</fullName>
    </submittedName>
</protein>
<dbReference type="EMBL" id="JAQQPM010000001">
    <property type="protein sequence ID" value="KAK2066551.1"/>
    <property type="molecule type" value="Genomic_DNA"/>
</dbReference>
<gene>
    <name evidence="2" type="ORF">P8C59_000357</name>
</gene>
<comment type="caution">
    <text evidence="2">The sequence shown here is derived from an EMBL/GenBank/DDBJ whole genome shotgun (WGS) entry which is preliminary data.</text>
</comment>
<dbReference type="AlphaFoldDB" id="A0AAD9HW40"/>
<name>A0AAD9HW40_9PEZI</name>
<organism evidence="2 3">
    <name type="scientific">Phyllachora maydis</name>
    <dbReference type="NCBI Taxonomy" id="1825666"/>
    <lineage>
        <taxon>Eukaryota</taxon>
        <taxon>Fungi</taxon>
        <taxon>Dikarya</taxon>
        <taxon>Ascomycota</taxon>
        <taxon>Pezizomycotina</taxon>
        <taxon>Sordariomycetes</taxon>
        <taxon>Sordariomycetidae</taxon>
        <taxon>Phyllachorales</taxon>
        <taxon>Phyllachoraceae</taxon>
        <taxon>Phyllachora</taxon>
    </lineage>
</organism>
<sequence length="89" mass="9372">MPQAMLPQAAPMGPSSLAASLGAPMSPLVQYTITKAMSEVRGCDKRGRQLAMIEIAAKQLALQIAEYEESIAEEDAAPRGQSVLDDGPT</sequence>
<feature type="coiled-coil region" evidence="1">
    <location>
        <begin position="50"/>
        <end position="77"/>
    </location>
</feature>